<dbReference type="InterPro" id="IPR050570">
    <property type="entry name" value="Cell_wall_metabolism_enzyme"/>
</dbReference>
<name>A0A1H0U3L4_9BACI</name>
<dbReference type="CDD" id="cd12797">
    <property type="entry name" value="M23_peptidase"/>
    <property type="match status" value="1"/>
</dbReference>
<feature type="compositionally biased region" description="Basic and acidic residues" evidence="1">
    <location>
        <begin position="237"/>
        <end position="257"/>
    </location>
</feature>
<dbReference type="AlphaFoldDB" id="A0A1H0U3L4"/>
<accession>A0A1H0U3L4</accession>
<dbReference type="InterPro" id="IPR011055">
    <property type="entry name" value="Dup_hybrid_motif"/>
</dbReference>
<sequence length="306" mass="33369">MREEETKRTSPKSNGNQFFKKRWVFPAIYLASAAIILTAVLWFQGNNNDNLADSDKFGYDESDVLTSDKGQDSVVVNRPAENFVMPVLNQDVVEIQKQFYDVNGSAEEQEAALVFYDNSYTENKGIDIVAKDGSVFDVTASLNGTVTRSEKDPTLGNVVEIEHAEGVVTVYQALSDVQVKQGDQVQTGQVIAKSGKNLLNKEADSYVHFEIRNNGVAVNPIDFFGKPMTSLEEEAPAQDKEQPAQDKEEPAQDKEEPAAEEGTEEEAPADEEGSGQEEKAPADDENADDATDATNSSDATIGMAKA</sequence>
<evidence type="ECO:0000256" key="1">
    <source>
        <dbReference type="SAM" id="MobiDB-lite"/>
    </source>
</evidence>
<dbReference type="Gene3D" id="2.70.70.10">
    <property type="entry name" value="Glucose Permease (Domain IIA)"/>
    <property type="match status" value="1"/>
</dbReference>
<keyword evidence="2" id="KW-0812">Transmembrane</keyword>
<dbReference type="PANTHER" id="PTHR21666:SF291">
    <property type="entry name" value="STAGE II SPORULATION PROTEIN Q"/>
    <property type="match status" value="1"/>
</dbReference>
<dbReference type="GO" id="GO:0004222">
    <property type="term" value="F:metalloendopeptidase activity"/>
    <property type="evidence" value="ECO:0007669"/>
    <property type="project" value="TreeGrafter"/>
</dbReference>
<dbReference type="SUPFAM" id="SSF51261">
    <property type="entry name" value="Duplicated hybrid motif"/>
    <property type="match status" value="1"/>
</dbReference>
<dbReference type="RefSeq" id="WP_090853279.1">
    <property type="nucleotide sequence ID" value="NZ_FNJU01000004.1"/>
</dbReference>
<dbReference type="Pfam" id="PF01551">
    <property type="entry name" value="Peptidase_M23"/>
    <property type="match status" value="1"/>
</dbReference>
<evidence type="ECO:0000256" key="2">
    <source>
        <dbReference type="SAM" id="Phobius"/>
    </source>
</evidence>
<evidence type="ECO:0000259" key="3">
    <source>
        <dbReference type="Pfam" id="PF01551"/>
    </source>
</evidence>
<dbReference type="InterPro" id="IPR016047">
    <property type="entry name" value="M23ase_b-sheet_dom"/>
</dbReference>
<keyword evidence="2" id="KW-1133">Transmembrane helix</keyword>
<dbReference type="STRING" id="930152.SAMN05216565_104109"/>
<dbReference type="Proteomes" id="UP000199159">
    <property type="component" value="Unassembled WGS sequence"/>
</dbReference>
<dbReference type="OrthoDB" id="2050153at2"/>
<organism evidence="4 5">
    <name type="scientific">Litchfieldia salsa</name>
    <dbReference type="NCBI Taxonomy" id="930152"/>
    <lineage>
        <taxon>Bacteria</taxon>
        <taxon>Bacillati</taxon>
        <taxon>Bacillota</taxon>
        <taxon>Bacilli</taxon>
        <taxon>Bacillales</taxon>
        <taxon>Bacillaceae</taxon>
        <taxon>Litchfieldia</taxon>
    </lineage>
</organism>
<feature type="transmembrane region" description="Helical" evidence="2">
    <location>
        <begin position="23"/>
        <end position="43"/>
    </location>
</feature>
<feature type="compositionally biased region" description="Acidic residues" evidence="1">
    <location>
        <begin position="258"/>
        <end position="275"/>
    </location>
</feature>
<keyword evidence="5" id="KW-1185">Reference proteome</keyword>
<dbReference type="EMBL" id="FNJU01000004">
    <property type="protein sequence ID" value="SDP60426.1"/>
    <property type="molecule type" value="Genomic_DNA"/>
</dbReference>
<reference evidence="5" key="1">
    <citation type="submission" date="2016-10" db="EMBL/GenBank/DDBJ databases">
        <authorList>
            <person name="Varghese N."/>
            <person name="Submissions S."/>
        </authorList>
    </citation>
    <scope>NUCLEOTIDE SEQUENCE [LARGE SCALE GENOMIC DNA]</scope>
    <source>
        <strain evidence="5">IBRC-M10078</strain>
    </source>
</reference>
<feature type="domain" description="M23ase beta-sheet core" evidence="3">
    <location>
        <begin position="122"/>
        <end position="220"/>
    </location>
</feature>
<dbReference type="PANTHER" id="PTHR21666">
    <property type="entry name" value="PEPTIDASE-RELATED"/>
    <property type="match status" value="1"/>
</dbReference>
<evidence type="ECO:0000313" key="4">
    <source>
        <dbReference type="EMBL" id="SDP60426.1"/>
    </source>
</evidence>
<proteinExistence type="predicted"/>
<evidence type="ECO:0000313" key="5">
    <source>
        <dbReference type="Proteomes" id="UP000199159"/>
    </source>
</evidence>
<gene>
    <name evidence="4" type="ORF">SAMN05216565_104109</name>
</gene>
<protein>
    <submittedName>
        <fullName evidence="4">Stage II sporulation protein Q</fullName>
    </submittedName>
</protein>
<feature type="region of interest" description="Disordered" evidence="1">
    <location>
        <begin position="231"/>
        <end position="306"/>
    </location>
</feature>
<keyword evidence="2" id="KW-0472">Membrane</keyword>